<dbReference type="EMBL" id="KV722380">
    <property type="protein sequence ID" value="OCH91725.1"/>
    <property type="molecule type" value="Genomic_DNA"/>
</dbReference>
<sequence>MGYISAKLMNKIAGLTHERYRLAERKLRRQTLLSCALICRVFSEPALDVLWRAQEGLDSLLAILREEVGLLERRTSQKVALGSKSYSSRSREFARRVANFTLDTYYWNSLDPKTVDTFLAHLGSPLPPTSASVLEH</sequence>
<dbReference type="AlphaFoldDB" id="A0A8E2B4S4"/>
<keyword evidence="2" id="KW-1185">Reference proteome</keyword>
<accession>A0A8E2B4S4</accession>
<name>A0A8E2B4S4_9APHY</name>
<evidence type="ECO:0000313" key="2">
    <source>
        <dbReference type="Proteomes" id="UP000250043"/>
    </source>
</evidence>
<dbReference type="OrthoDB" id="2752819at2759"/>
<protein>
    <submittedName>
        <fullName evidence="1">Uncharacterized protein</fullName>
    </submittedName>
</protein>
<evidence type="ECO:0000313" key="1">
    <source>
        <dbReference type="EMBL" id="OCH91725.1"/>
    </source>
</evidence>
<dbReference type="Proteomes" id="UP000250043">
    <property type="component" value="Unassembled WGS sequence"/>
</dbReference>
<proteinExistence type="predicted"/>
<organism evidence="1 2">
    <name type="scientific">Obba rivulosa</name>
    <dbReference type="NCBI Taxonomy" id="1052685"/>
    <lineage>
        <taxon>Eukaryota</taxon>
        <taxon>Fungi</taxon>
        <taxon>Dikarya</taxon>
        <taxon>Basidiomycota</taxon>
        <taxon>Agaricomycotina</taxon>
        <taxon>Agaricomycetes</taxon>
        <taxon>Polyporales</taxon>
        <taxon>Gelatoporiaceae</taxon>
        <taxon>Obba</taxon>
    </lineage>
</organism>
<reference evidence="1 2" key="1">
    <citation type="submission" date="2016-07" db="EMBL/GenBank/DDBJ databases">
        <title>Draft genome of the white-rot fungus Obba rivulosa 3A-2.</title>
        <authorList>
            <consortium name="DOE Joint Genome Institute"/>
            <person name="Miettinen O."/>
            <person name="Riley R."/>
            <person name="Acob R."/>
            <person name="Barry K."/>
            <person name="Cullen D."/>
            <person name="De Vries R."/>
            <person name="Hainaut M."/>
            <person name="Hatakka A."/>
            <person name="Henrissat B."/>
            <person name="Hilden K."/>
            <person name="Kuo R."/>
            <person name="Labutti K."/>
            <person name="Lipzen A."/>
            <person name="Makela M.R."/>
            <person name="Sandor L."/>
            <person name="Spatafora J.W."/>
            <person name="Grigoriev I.V."/>
            <person name="Hibbett D.S."/>
        </authorList>
    </citation>
    <scope>NUCLEOTIDE SEQUENCE [LARGE SCALE GENOMIC DNA]</scope>
    <source>
        <strain evidence="1 2">3A-2</strain>
    </source>
</reference>
<gene>
    <name evidence="1" type="ORF">OBBRIDRAFT_508289</name>
</gene>